<evidence type="ECO:0000256" key="1">
    <source>
        <dbReference type="ARBA" id="ARBA00022741"/>
    </source>
</evidence>
<dbReference type="GeneID" id="76423303"/>
<evidence type="ECO:0000313" key="4">
    <source>
        <dbReference type="EMBL" id="QSZ66543.1"/>
    </source>
</evidence>
<organism evidence="4 5">
    <name type="scientific">Methanofollis aquaemaris</name>
    <dbReference type="NCBI Taxonomy" id="126734"/>
    <lineage>
        <taxon>Archaea</taxon>
        <taxon>Methanobacteriati</taxon>
        <taxon>Methanobacteriota</taxon>
        <taxon>Stenosarchaea group</taxon>
        <taxon>Methanomicrobia</taxon>
        <taxon>Methanomicrobiales</taxon>
        <taxon>Methanomicrobiaceae</taxon>
        <taxon>Methanofollis</taxon>
    </lineage>
</organism>
<dbReference type="SMART" id="SM00382">
    <property type="entry name" value="AAA"/>
    <property type="match status" value="1"/>
</dbReference>
<keyword evidence="1" id="KW-0547">Nucleotide-binding</keyword>
<dbReference type="PANTHER" id="PTHR43158:SF2">
    <property type="entry name" value="SKFA PEPTIDE EXPORT ATP-BINDING PROTEIN SKFE"/>
    <property type="match status" value="1"/>
</dbReference>
<evidence type="ECO:0000259" key="3">
    <source>
        <dbReference type="PROSITE" id="PS50893"/>
    </source>
</evidence>
<dbReference type="GO" id="GO:0005524">
    <property type="term" value="F:ATP binding"/>
    <property type="evidence" value="ECO:0007669"/>
    <property type="project" value="UniProtKB-KW"/>
</dbReference>
<dbReference type="InterPro" id="IPR003439">
    <property type="entry name" value="ABC_transporter-like_ATP-bd"/>
</dbReference>
<dbReference type="AlphaFoldDB" id="A0A8A3S3P1"/>
<dbReference type="RefSeq" id="WP_265581891.1">
    <property type="nucleotide sequence ID" value="NZ_CP036172.1"/>
</dbReference>
<dbReference type="KEGG" id="maqe:RJ40_03020"/>
<evidence type="ECO:0000256" key="2">
    <source>
        <dbReference type="ARBA" id="ARBA00022840"/>
    </source>
</evidence>
<sequence length="264" mass="29005">MKAPHSPPLLNFADLTVMRGDKKVLDSLSLTVGAGEHLAVLGPNGAGKSSLIRTITREYYPLMQEGRRFKILGQEVWDVSGLRSMLGIVSPDLQFTFSRKITGREVVLSGFFASVGLYHHEVTAAMEERADEVLGFLEVEHLGNRPMTEMSTGEARRFLIGRALVHDPTALILDEPTAGLDLHALHSFRSVLRKIACSGTGVILVTHNLHDIIPEISRVVMMKDGRVYGDGPKEEVLTDGVIGGLFDVPVHIREEGGWYYATGY</sequence>
<dbReference type="GO" id="GO:0016887">
    <property type="term" value="F:ATP hydrolysis activity"/>
    <property type="evidence" value="ECO:0007669"/>
    <property type="project" value="InterPro"/>
</dbReference>
<reference evidence="4" key="2">
    <citation type="submission" date="2019-02" db="EMBL/GenBank/DDBJ databases">
        <authorList>
            <person name="Chen S.-C."/>
            <person name="Chien H.-H."/>
            <person name="Lai M.-C."/>
        </authorList>
    </citation>
    <scope>NUCLEOTIDE SEQUENCE</scope>
    <source>
        <strain evidence="4">N2F9704</strain>
    </source>
</reference>
<dbReference type="PANTHER" id="PTHR43158">
    <property type="entry name" value="SKFA PEPTIDE EXPORT ATP-BINDING PROTEIN SKFE"/>
    <property type="match status" value="1"/>
</dbReference>
<evidence type="ECO:0000313" key="5">
    <source>
        <dbReference type="Proteomes" id="UP001042704"/>
    </source>
</evidence>
<dbReference type="Proteomes" id="UP001042704">
    <property type="component" value="Chromosome"/>
</dbReference>
<dbReference type="InterPro" id="IPR027417">
    <property type="entry name" value="P-loop_NTPase"/>
</dbReference>
<gene>
    <name evidence="4" type="ORF">RJ40_03020</name>
</gene>
<feature type="domain" description="ABC transporter" evidence="3">
    <location>
        <begin position="10"/>
        <end position="249"/>
    </location>
</feature>
<dbReference type="Pfam" id="PF00005">
    <property type="entry name" value="ABC_tran"/>
    <property type="match status" value="1"/>
</dbReference>
<dbReference type="EMBL" id="CP036172">
    <property type="protein sequence ID" value="QSZ66543.1"/>
    <property type="molecule type" value="Genomic_DNA"/>
</dbReference>
<dbReference type="Gene3D" id="3.40.50.300">
    <property type="entry name" value="P-loop containing nucleotide triphosphate hydrolases"/>
    <property type="match status" value="1"/>
</dbReference>
<accession>A0A8A3S3P1</accession>
<keyword evidence="2 4" id="KW-0067">ATP-binding</keyword>
<protein>
    <submittedName>
        <fullName evidence="4">ATP-binding cassette domain-containing protein</fullName>
    </submittedName>
</protein>
<dbReference type="InterPro" id="IPR003593">
    <property type="entry name" value="AAA+_ATPase"/>
</dbReference>
<dbReference type="SUPFAM" id="SSF52540">
    <property type="entry name" value="P-loop containing nucleoside triphosphate hydrolases"/>
    <property type="match status" value="1"/>
</dbReference>
<reference evidence="4" key="1">
    <citation type="journal article" date="2001" name="Int. J. Syst. Evol. Microbiol.">
        <title>Methanofollis aquaemaris sp. nov., a methanogen isolated from an aquaculture fish pond.</title>
        <authorList>
            <person name="Lai M.C."/>
            <person name="Chen S.C."/>
        </authorList>
    </citation>
    <scope>NUCLEOTIDE SEQUENCE</scope>
    <source>
        <strain evidence="4">N2F9704</strain>
    </source>
</reference>
<name>A0A8A3S3P1_9EURY</name>
<proteinExistence type="predicted"/>
<dbReference type="PROSITE" id="PS50893">
    <property type="entry name" value="ABC_TRANSPORTER_2"/>
    <property type="match status" value="1"/>
</dbReference>
<keyword evidence="5" id="KW-1185">Reference proteome</keyword>